<organism evidence="4 5">
    <name type="scientific">Sinobacterium caligoides</name>
    <dbReference type="NCBI Taxonomy" id="933926"/>
    <lineage>
        <taxon>Bacteria</taxon>
        <taxon>Pseudomonadati</taxon>
        <taxon>Pseudomonadota</taxon>
        <taxon>Gammaproteobacteria</taxon>
        <taxon>Cellvibrionales</taxon>
        <taxon>Spongiibacteraceae</taxon>
        <taxon>Sinobacterium</taxon>
    </lineage>
</organism>
<evidence type="ECO:0000313" key="4">
    <source>
        <dbReference type="EMBL" id="ROR97890.1"/>
    </source>
</evidence>
<accession>A0A3N2DDL4</accession>
<evidence type="ECO:0000313" key="5">
    <source>
        <dbReference type="Proteomes" id="UP000275394"/>
    </source>
</evidence>
<dbReference type="Proteomes" id="UP000275394">
    <property type="component" value="Unassembled WGS sequence"/>
</dbReference>
<dbReference type="InterPro" id="IPR050832">
    <property type="entry name" value="Bact_Acetyltransf"/>
</dbReference>
<dbReference type="InterPro" id="IPR000182">
    <property type="entry name" value="GNAT_dom"/>
</dbReference>
<dbReference type="InterPro" id="IPR016181">
    <property type="entry name" value="Acyl_CoA_acyltransferase"/>
</dbReference>
<dbReference type="GO" id="GO:0016747">
    <property type="term" value="F:acyltransferase activity, transferring groups other than amino-acyl groups"/>
    <property type="evidence" value="ECO:0007669"/>
    <property type="project" value="InterPro"/>
</dbReference>
<dbReference type="CDD" id="cd04301">
    <property type="entry name" value="NAT_SF"/>
    <property type="match status" value="1"/>
</dbReference>
<keyword evidence="1 4" id="KW-0808">Transferase</keyword>
<proteinExistence type="predicted"/>
<dbReference type="PROSITE" id="PS51186">
    <property type="entry name" value="GNAT"/>
    <property type="match status" value="1"/>
</dbReference>
<evidence type="ECO:0000259" key="3">
    <source>
        <dbReference type="PROSITE" id="PS51186"/>
    </source>
</evidence>
<evidence type="ECO:0000256" key="2">
    <source>
        <dbReference type="ARBA" id="ARBA00023315"/>
    </source>
</evidence>
<keyword evidence="5" id="KW-1185">Reference proteome</keyword>
<dbReference type="SUPFAM" id="SSF55729">
    <property type="entry name" value="Acyl-CoA N-acyltransferases (Nat)"/>
    <property type="match status" value="1"/>
</dbReference>
<sequence>MIRIAEIKDSSDIAALSIQVWLDTYAKKGIRKSISQYVLNEFTEKNIQSKLTSKNDVYFVAIEKGHLIGYVSLKLSAKCPITANTIPELDKLYIQENFTANGVGSVLLQQALSFCNSIGHEQVWLTVFHENTRALKFYEKHGFQEVGVTYFELDNEKHKNHVLCKSTAA</sequence>
<protein>
    <submittedName>
        <fullName evidence="4">Acetyltransferase (GNAT) family protein</fullName>
    </submittedName>
</protein>
<dbReference type="RefSeq" id="WP_123713887.1">
    <property type="nucleotide sequence ID" value="NZ_RKHR01000008.1"/>
</dbReference>
<dbReference type="OrthoDB" id="9796919at2"/>
<keyword evidence="2" id="KW-0012">Acyltransferase</keyword>
<name>A0A3N2DDL4_9GAMM</name>
<dbReference type="PANTHER" id="PTHR43877">
    <property type="entry name" value="AMINOALKYLPHOSPHONATE N-ACETYLTRANSFERASE-RELATED-RELATED"/>
    <property type="match status" value="1"/>
</dbReference>
<dbReference type="PANTHER" id="PTHR43877:SF2">
    <property type="entry name" value="AMINOALKYLPHOSPHONATE N-ACETYLTRANSFERASE-RELATED"/>
    <property type="match status" value="1"/>
</dbReference>
<dbReference type="AlphaFoldDB" id="A0A3N2DDL4"/>
<feature type="domain" description="N-acetyltransferase" evidence="3">
    <location>
        <begin position="1"/>
        <end position="169"/>
    </location>
</feature>
<gene>
    <name evidence="4" type="ORF">EDC56_3557</name>
</gene>
<dbReference type="EMBL" id="RKHR01000008">
    <property type="protein sequence ID" value="ROR97890.1"/>
    <property type="molecule type" value="Genomic_DNA"/>
</dbReference>
<dbReference type="Pfam" id="PF00583">
    <property type="entry name" value="Acetyltransf_1"/>
    <property type="match status" value="1"/>
</dbReference>
<evidence type="ECO:0000256" key="1">
    <source>
        <dbReference type="ARBA" id="ARBA00022679"/>
    </source>
</evidence>
<dbReference type="Gene3D" id="3.40.630.30">
    <property type="match status" value="1"/>
</dbReference>
<comment type="caution">
    <text evidence="4">The sequence shown here is derived from an EMBL/GenBank/DDBJ whole genome shotgun (WGS) entry which is preliminary data.</text>
</comment>
<reference evidence="4 5" key="1">
    <citation type="submission" date="2018-11" db="EMBL/GenBank/DDBJ databases">
        <title>Genomic Encyclopedia of Type Strains, Phase IV (KMG-IV): sequencing the most valuable type-strain genomes for metagenomic binning, comparative biology and taxonomic classification.</title>
        <authorList>
            <person name="Goeker M."/>
        </authorList>
    </citation>
    <scope>NUCLEOTIDE SEQUENCE [LARGE SCALE GENOMIC DNA]</scope>
    <source>
        <strain evidence="4 5">DSM 100316</strain>
    </source>
</reference>